<dbReference type="PANTHER" id="PTHR30535">
    <property type="entry name" value="VITAMIN B12-BINDING PROTEIN"/>
    <property type="match status" value="1"/>
</dbReference>
<dbReference type="InterPro" id="IPR002491">
    <property type="entry name" value="ABC_transptr_periplasmic_BD"/>
</dbReference>
<protein>
    <submittedName>
        <fullName evidence="4">ABC transporter substrate-binding protein</fullName>
    </submittedName>
</protein>
<reference evidence="4 5" key="1">
    <citation type="submission" date="2014-02" db="EMBL/GenBank/DDBJ databases">
        <title>Genome sequence of Brachybacterium phenoliresistens strain W13A50.</title>
        <authorList>
            <person name="Wang X."/>
        </authorList>
    </citation>
    <scope>NUCLEOTIDE SEQUENCE [LARGE SCALE GENOMIC DNA]</scope>
    <source>
        <strain evidence="4 5">W13A50</strain>
    </source>
</reference>
<evidence type="ECO:0000256" key="2">
    <source>
        <dbReference type="SAM" id="SignalP"/>
    </source>
</evidence>
<feature type="chain" id="PRO_5039263228" evidence="2">
    <location>
        <begin position="21"/>
        <end position="336"/>
    </location>
</feature>
<keyword evidence="5" id="KW-1185">Reference proteome</keyword>
<gene>
    <name evidence="4" type="ORF">BF93_12690</name>
</gene>
<dbReference type="PROSITE" id="PS51257">
    <property type="entry name" value="PROKAR_LIPOPROTEIN"/>
    <property type="match status" value="1"/>
</dbReference>
<evidence type="ECO:0000313" key="5">
    <source>
        <dbReference type="Proteomes" id="UP000023067"/>
    </source>
</evidence>
<dbReference type="InterPro" id="IPR050902">
    <property type="entry name" value="ABC_Transporter_SBP"/>
</dbReference>
<dbReference type="RefSeq" id="WP_038374567.1">
    <property type="nucleotide sequence ID" value="NZ_KK070012.1"/>
</dbReference>
<dbReference type="HOGENOM" id="CLU_038034_7_1_11"/>
<dbReference type="PANTHER" id="PTHR30535:SF34">
    <property type="entry name" value="MOLYBDATE-BINDING PROTEIN MOLA"/>
    <property type="match status" value="1"/>
</dbReference>
<comment type="similarity">
    <text evidence="1">Belongs to the bacterial solute-binding protein 8 family.</text>
</comment>
<dbReference type="GO" id="GO:0071281">
    <property type="term" value="P:cellular response to iron ion"/>
    <property type="evidence" value="ECO:0007669"/>
    <property type="project" value="TreeGrafter"/>
</dbReference>
<feature type="signal peptide" evidence="2">
    <location>
        <begin position="1"/>
        <end position="20"/>
    </location>
</feature>
<dbReference type="Gene3D" id="3.40.50.1980">
    <property type="entry name" value="Nitrogenase molybdenum iron protein domain"/>
    <property type="match status" value="2"/>
</dbReference>
<dbReference type="PROSITE" id="PS50983">
    <property type="entry name" value="FE_B12_PBP"/>
    <property type="match status" value="1"/>
</dbReference>
<comment type="caution">
    <text evidence="4">The sequence shown here is derived from an EMBL/GenBank/DDBJ whole genome shotgun (WGS) entry which is preliminary data.</text>
</comment>
<dbReference type="AlphaFoldDB" id="Z9JNN2"/>
<evidence type="ECO:0000256" key="1">
    <source>
        <dbReference type="ARBA" id="ARBA00008814"/>
    </source>
</evidence>
<proteinExistence type="inferred from homology"/>
<dbReference type="eggNOG" id="COG0614">
    <property type="taxonomic scope" value="Bacteria"/>
</dbReference>
<dbReference type="STRING" id="396014.BF93_12690"/>
<sequence>MRRRTLALLAPALLAAPALSACGRAAGTAGTPGAAPAGEGATVYPRQIANCEAELLVPAIPQRVLLLESASVTILDALGVLPAVIGRAGSFPAGYYDADLAARIAEIPALSEDIDASGHLMISAEMVIAQSPDLVLGLPDGLTREGLADAGAQVLIPEAYCTAGEPASLDDLGAQISVYGEIFDRPGRAAEVWEQLSARIADARERAAALPRRTAAVLYPSVGGGPLYAYGAASMATPQLAAAGLDNVFAASAERVFEVGAEALLAADPDVLILLHQGQEDAAVIDEVRAVAGLDALAALAAGAVLPMLFNFTEPASPLIVDGLTRILDLREGLPA</sequence>
<accession>Z9JNN2</accession>
<feature type="domain" description="Fe/B12 periplasmic-binding" evidence="3">
    <location>
        <begin position="63"/>
        <end position="336"/>
    </location>
</feature>
<dbReference type="SUPFAM" id="SSF53807">
    <property type="entry name" value="Helical backbone' metal receptor"/>
    <property type="match status" value="1"/>
</dbReference>
<dbReference type="EMBL" id="JDYK01000030">
    <property type="protein sequence ID" value="EWS79593.1"/>
    <property type="molecule type" value="Genomic_DNA"/>
</dbReference>
<name>Z9JNN2_9MICO</name>
<evidence type="ECO:0000313" key="4">
    <source>
        <dbReference type="EMBL" id="EWS79593.1"/>
    </source>
</evidence>
<dbReference type="Pfam" id="PF01497">
    <property type="entry name" value="Peripla_BP_2"/>
    <property type="match status" value="1"/>
</dbReference>
<dbReference type="Proteomes" id="UP000023067">
    <property type="component" value="Unassembled WGS sequence"/>
</dbReference>
<organism evidence="4 5">
    <name type="scientific">Brachybacterium phenoliresistens</name>
    <dbReference type="NCBI Taxonomy" id="396014"/>
    <lineage>
        <taxon>Bacteria</taxon>
        <taxon>Bacillati</taxon>
        <taxon>Actinomycetota</taxon>
        <taxon>Actinomycetes</taxon>
        <taxon>Micrococcales</taxon>
        <taxon>Dermabacteraceae</taxon>
        <taxon>Brachybacterium</taxon>
    </lineage>
</organism>
<evidence type="ECO:0000259" key="3">
    <source>
        <dbReference type="PROSITE" id="PS50983"/>
    </source>
</evidence>
<keyword evidence="2" id="KW-0732">Signal</keyword>
<dbReference type="OrthoDB" id="9797850at2"/>
<dbReference type="PATRIC" id="fig|396014.3.peg.3581"/>